<dbReference type="Gene3D" id="3.90.220.20">
    <property type="entry name" value="DNA methylase specificity domains"/>
    <property type="match status" value="1"/>
</dbReference>
<sequence>MEVKLKDIATIQFGYYGQTSKKGTIPYLQAKHFNEFGQYINEDDNFLEEDAKVAANFLQNDDILFVAKGFRFFATLYKQEFGNAVASSIFFIIRVDTTKIIPAYLVSVLNLPKNVLYFQQSASGSSIPSIRKSELADFSFNLIPIAEQLKVVQLQELYLKDIQITNDIIKEKQKLFQSTIAKLVIEN</sequence>
<dbReference type="GO" id="GO:0009307">
    <property type="term" value="P:DNA restriction-modification system"/>
    <property type="evidence" value="ECO:0007669"/>
    <property type="project" value="UniProtKB-KW"/>
</dbReference>
<evidence type="ECO:0000313" key="4">
    <source>
        <dbReference type="Proteomes" id="UP000320773"/>
    </source>
</evidence>
<dbReference type="RefSeq" id="WP_089080879.1">
    <property type="nucleotide sequence ID" value="NZ_VFPJ01000001.1"/>
</dbReference>
<organism evidence="3 4">
    <name type="scientific">Flavobacterium branchiophilum</name>
    <dbReference type="NCBI Taxonomy" id="55197"/>
    <lineage>
        <taxon>Bacteria</taxon>
        <taxon>Pseudomonadati</taxon>
        <taxon>Bacteroidota</taxon>
        <taxon>Flavobacteriia</taxon>
        <taxon>Flavobacteriales</taxon>
        <taxon>Flavobacteriaceae</taxon>
        <taxon>Flavobacterium</taxon>
    </lineage>
</organism>
<comment type="caution">
    <text evidence="3">The sequence shown here is derived from an EMBL/GenBank/DDBJ whole genome shotgun (WGS) entry which is preliminary data.</text>
</comment>
<dbReference type="InterPro" id="IPR052021">
    <property type="entry name" value="Type-I_RS_S_subunit"/>
</dbReference>
<dbReference type="InterPro" id="IPR044946">
    <property type="entry name" value="Restrct_endonuc_typeI_TRD_sf"/>
</dbReference>
<dbReference type="Proteomes" id="UP000320773">
    <property type="component" value="Unassembled WGS sequence"/>
</dbReference>
<dbReference type="PANTHER" id="PTHR30408:SF13">
    <property type="entry name" value="TYPE I RESTRICTION ENZYME HINDI SPECIFICITY SUBUNIT"/>
    <property type="match status" value="1"/>
</dbReference>
<keyword evidence="1" id="KW-0680">Restriction system</keyword>
<protein>
    <submittedName>
        <fullName evidence="3">Type I restriction modification DNA specificity protein</fullName>
    </submittedName>
</protein>
<keyword evidence="2" id="KW-0238">DNA-binding</keyword>
<dbReference type="EMBL" id="VFPJ01000001">
    <property type="protein sequence ID" value="TQM40004.1"/>
    <property type="molecule type" value="Genomic_DNA"/>
</dbReference>
<evidence type="ECO:0000256" key="2">
    <source>
        <dbReference type="ARBA" id="ARBA00023125"/>
    </source>
</evidence>
<evidence type="ECO:0000313" key="3">
    <source>
        <dbReference type="EMBL" id="TQM40004.1"/>
    </source>
</evidence>
<gene>
    <name evidence="3" type="ORF">BC670_0861</name>
</gene>
<name>A0A543G1U9_9FLAO</name>
<reference evidence="3 4" key="1">
    <citation type="submission" date="2019-06" db="EMBL/GenBank/DDBJ databases">
        <title>Genomic Encyclopedia of Archaeal and Bacterial Type Strains, Phase II (KMG-II): from individual species to whole genera.</title>
        <authorList>
            <person name="Goeker M."/>
        </authorList>
    </citation>
    <scope>NUCLEOTIDE SEQUENCE [LARGE SCALE GENOMIC DNA]</scope>
    <source>
        <strain evidence="3 4">DSM 24789</strain>
    </source>
</reference>
<dbReference type="GO" id="GO:0003677">
    <property type="term" value="F:DNA binding"/>
    <property type="evidence" value="ECO:0007669"/>
    <property type="project" value="UniProtKB-KW"/>
</dbReference>
<accession>A0A543G1U9</accession>
<proteinExistence type="predicted"/>
<dbReference type="AlphaFoldDB" id="A0A543G1U9"/>
<evidence type="ECO:0000256" key="1">
    <source>
        <dbReference type="ARBA" id="ARBA00022747"/>
    </source>
</evidence>
<dbReference type="PANTHER" id="PTHR30408">
    <property type="entry name" value="TYPE-1 RESTRICTION ENZYME ECOKI SPECIFICITY PROTEIN"/>
    <property type="match status" value="1"/>
</dbReference>
<dbReference type="SUPFAM" id="SSF116734">
    <property type="entry name" value="DNA methylase specificity domain"/>
    <property type="match status" value="1"/>
</dbReference>